<reference evidence="2" key="1">
    <citation type="submission" date="2022-02" db="EMBL/GenBank/DDBJ databases">
        <authorList>
            <person name="Henning P.M."/>
            <person name="McCubbin A.G."/>
            <person name="Shore J.S."/>
        </authorList>
    </citation>
    <scope>NUCLEOTIDE SEQUENCE</scope>
    <source>
        <strain evidence="2">F60SS</strain>
        <tissue evidence="2">Leaves</tissue>
    </source>
</reference>
<dbReference type="GO" id="GO:1901259">
    <property type="term" value="P:chloroplast rRNA processing"/>
    <property type="evidence" value="ECO:0007669"/>
    <property type="project" value="TreeGrafter"/>
</dbReference>
<proteinExistence type="predicted"/>
<dbReference type="Proteomes" id="UP001141552">
    <property type="component" value="Unassembled WGS sequence"/>
</dbReference>
<dbReference type="PANTHER" id="PTHR33415:SF15">
    <property type="entry name" value="PROTEIN DCL HOMOLOG, CHLOROPLASTIC"/>
    <property type="match status" value="1"/>
</dbReference>
<feature type="compositionally biased region" description="Acidic residues" evidence="1">
    <location>
        <begin position="80"/>
        <end position="97"/>
    </location>
</feature>
<dbReference type="InterPro" id="IPR044673">
    <property type="entry name" value="DCL-like"/>
</dbReference>
<organism evidence="2 3">
    <name type="scientific">Turnera subulata</name>
    <dbReference type="NCBI Taxonomy" id="218843"/>
    <lineage>
        <taxon>Eukaryota</taxon>
        <taxon>Viridiplantae</taxon>
        <taxon>Streptophyta</taxon>
        <taxon>Embryophyta</taxon>
        <taxon>Tracheophyta</taxon>
        <taxon>Spermatophyta</taxon>
        <taxon>Magnoliopsida</taxon>
        <taxon>eudicotyledons</taxon>
        <taxon>Gunneridae</taxon>
        <taxon>Pentapetalae</taxon>
        <taxon>rosids</taxon>
        <taxon>fabids</taxon>
        <taxon>Malpighiales</taxon>
        <taxon>Passifloraceae</taxon>
        <taxon>Turnera</taxon>
    </lineage>
</organism>
<keyword evidence="3" id="KW-1185">Reference proteome</keyword>
<dbReference type="GO" id="GO:0009658">
    <property type="term" value="P:chloroplast organization"/>
    <property type="evidence" value="ECO:0007669"/>
    <property type="project" value="TreeGrafter"/>
</dbReference>
<feature type="compositionally biased region" description="Basic and acidic residues" evidence="1">
    <location>
        <begin position="17"/>
        <end position="26"/>
    </location>
</feature>
<evidence type="ECO:0000313" key="3">
    <source>
        <dbReference type="Proteomes" id="UP001141552"/>
    </source>
</evidence>
<feature type="region of interest" description="Disordered" evidence="1">
    <location>
        <begin position="45"/>
        <end position="99"/>
    </location>
</feature>
<dbReference type="EMBL" id="JAKUCV010002753">
    <property type="protein sequence ID" value="KAJ4841541.1"/>
    <property type="molecule type" value="Genomic_DNA"/>
</dbReference>
<evidence type="ECO:0000313" key="2">
    <source>
        <dbReference type="EMBL" id="KAJ4841541.1"/>
    </source>
</evidence>
<name>A0A9Q0G1R3_9ROSI</name>
<evidence type="ECO:0000256" key="1">
    <source>
        <dbReference type="SAM" id="MobiDB-lite"/>
    </source>
</evidence>
<dbReference type="AlphaFoldDB" id="A0A9Q0G1R3"/>
<gene>
    <name evidence="2" type="ORF">Tsubulata_001748</name>
</gene>
<protein>
    <submittedName>
        <fullName evidence="2">Uncharacterized protein</fullName>
    </submittedName>
</protein>
<reference evidence="2" key="2">
    <citation type="journal article" date="2023" name="Plants (Basel)">
        <title>Annotation of the Turnera subulata (Passifloraceae) Draft Genome Reveals the S-Locus Evolved after the Divergence of Turneroideae from Passifloroideae in a Stepwise Manner.</title>
        <authorList>
            <person name="Henning P.M."/>
            <person name="Roalson E.H."/>
            <person name="Mir W."/>
            <person name="McCubbin A.G."/>
            <person name="Shore J.S."/>
        </authorList>
    </citation>
    <scope>NUCLEOTIDE SEQUENCE</scope>
    <source>
        <strain evidence="2">F60SS</strain>
    </source>
</reference>
<sequence>MLLIIVRSVRGSSSDPCEARRGDRNRKGFGRSTAAAPGLALAVKTRSDSLKKPALPPPAEDLVGVAEDVEEGSGGKGEYEKEEEEEEDEEEDGEEGEWDWKDWEDRILEDTVPLVGFSRMILHSGKYDIGVRLSPEHESAIVERVLKYHPAYEEKVGCGIDHIMIDYHPDYPTSRCMFVVHKDGTAIDFSYWKCIKGLIRKKYPLFAKTFIAKHFKRRRRVRLR</sequence>
<dbReference type="PANTHER" id="PTHR33415">
    <property type="entry name" value="PROTEIN EMBRYO DEFECTIVE 514"/>
    <property type="match status" value="1"/>
</dbReference>
<dbReference type="Pfam" id="PF11523">
    <property type="entry name" value="DUF3223"/>
    <property type="match status" value="1"/>
</dbReference>
<feature type="region of interest" description="Disordered" evidence="1">
    <location>
        <begin position="10"/>
        <end position="33"/>
    </location>
</feature>
<comment type="caution">
    <text evidence="2">The sequence shown here is derived from an EMBL/GenBank/DDBJ whole genome shotgun (WGS) entry which is preliminary data.</text>
</comment>
<dbReference type="GO" id="GO:0009507">
    <property type="term" value="C:chloroplast"/>
    <property type="evidence" value="ECO:0007669"/>
    <property type="project" value="TreeGrafter"/>
</dbReference>
<dbReference type="Gene3D" id="3.10.450.40">
    <property type="match status" value="1"/>
</dbReference>
<dbReference type="OrthoDB" id="409625at2759"/>
<accession>A0A9Q0G1R3</accession>